<gene>
    <name evidence="3" type="ORF">UT41_C0001G0548</name>
</gene>
<evidence type="ECO:0000313" key="3">
    <source>
        <dbReference type="EMBL" id="KKR13004.1"/>
    </source>
</evidence>
<evidence type="ECO:0000256" key="1">
    <source>
        <dbReference type="SAM" id="Phobius"/>
    </source>
</evidence>
<feature type="transmembrane region" description="Helical" evidence="1">
    <location>
        <begin position="85"/>
        <end position="110"/>
    </location>
</feature>
<feature type="transmembrane region" description="Helical" evidence="1">
    <location>
        <begin position="182"/>
        <end position="208"/>
    </location>
</feature>
<proteinExistence type="predicted"/>
<feature type="domain" description="VTT" evidence="2">
    <location>
        <begin position="67"/>
        <end position="180"/>
    </location>
</feature>
<dbReference type="STRING" id="1619013.UT41_C0001G0548"/>
<name>A0A0G0N9Y3_9BACT</name>
<keyword evidence="1" id="KW-0472">Membrane</keyword>
<feature type="transmembrane region" description="Helical" evidence="1">
    <location>
        <begin position="157"/>
        <end position="176"/>
    </location>
</feature>
<reference evidence="3 4" key="1">
    <citation type="journal article" date="2015" name="Nature">
        <title>rRNA introns, odd ribosomes, and small enigmatic genomes across a large radiation of phyla.</title>
        <authorList>
            <person name="Brown C.T."/>
            <person name="Hug L.A."/>
            <person name="Thomas B.C."/>
            <person name="Sharon I."/>
            <person name="Castelle C.J."/>
            <person name="Singh A."/>
            <person name="Wilkins M.J."/>
            <person name="Williams K.H."/>
            <person name="Banfield J.F."/>
        </authorList>
    </citation>
    <scope>NUCLEOTIDE SEQUENCE [LARGE SCALE GENOMIC DNA]</scope>
</reference>
<organism evidence="3 4">
    <name type="scientific">Candidatus Wolfebacteria bacterium GW2011_GWC2_39_22</name>
    <dbReference type="NCBI Taxonomy" id="1619013"/>
    <lineage>
        <taxon>Bacteria</taxon>
        <taxon>Candidatus Wolfeibacteriota</taxon>
    </lineage>
</organism>
<accession>A0A0G0N9Y3</accession>
<comment type="caution">
    <text evidence="3">The sequence shown here is derived from an EMBL/GenBank/DDBJ whole genome shotgun (WGS) entry which is preliminary data.</text>
</comment>
<sequence length="214" mass="23972">MHKKQILITSALLLFIFILFASSAIFQDMFFRVTDRLDVYAHAHSVLGPLVFVGFAAMSALLSPFSSVPLVPLAIVVWGTETTALLLLTGWVLGGGISYSIGYFLGYPVVQKIAPKRNLEKWMETLSEKIDISVAFLFRLATPSETGYVFGTLQYSFWKYISITFFAELPFVYLAVYGGEAFINVGWITFLTLGLSWLLIVGIALYLLDKRLKR</sequence>
<keyword evidence="1" id="KW-0812">Transmembrane</keyword>
<dbReference type="Pfam" id="PF09335">
    <property type="entry name" value="VTT_dom"/>
    <property type="match status" value="1"/>
</dbReference>
<protein>
    <recommendedName>
        <fullName evidence="2">VTT domain-containing protein</fullName>
    </recommendedName>
</protein>
<feature type="transmembrane region" description="Helical" evidence="1">
    <location>
        <begin position="50"/>
        <end position="78"/>
    </location>
</feature>
<evidence type="ECO:0000313" key="4">
    <source>
        <dbReference type="Proteomes" id="UP000034665"/>
    </source>
</evidence>
<dbReference type="AlphaFoldDB" id="A0A0G0N9Y3"/>
<dbReference type="EMBL" id="LBWR01000001">
    <property type="protein sequence ID" value="KKR13004.1"/>
    <property type="molecule type" value="Genomic_DNA"/>
</dbReference>
<evidence type="ECO:0000259" key="2">
    <source>
        <dbReference type="Pfam" id="PF09335"/>
    </source>
</evidence>
<keyword evidence="1" id="KW-1133">Transmembrane helix</keyword>
<dbReference type="Proteomes" id="UP000034665">
    <property type="component" value="Unassembled WGS sequence"/>
</dbReference>
<dbReference type="InterPro" id="IPR032816">
    <property type="entry name" value="VTT_dom"/>
</dbReference>